<dbReference type="KEGG" id="cput:CONPUDRAFT_155443"/>
<accession>A0A5M3MMZ7</accession>
<keyword evidence="2" id="KW-1185">Reference proteome</keyword>
<gene>
    <name evidence="1" type="ORF">CONPUDRAFT_155443</name>
</gene>
<dbReference type="EMBL" id="JH711580">
    <property type="protein sequence ID" value="EIW80075.1"/>
    <property type="molecule type" value="Genomic_DNA"/>
</dbReference>
<reference evidence="2" key="1">
    <citation type="journal article" date="2012" name="Science">
        <title>The Paleozoic origin of enzymatic lignin decomposition reconstructed from 31 fungal genomes.</title>
        <authorList>
            <person name="Floudas D."/>
            <person name="Binder M."/>
            <person name="Riley R."/>
            <person name="Barry K."/>
            <person name="Blanchette R.A."/>
            <person name="Henrissat B."/>
            <person name="Martinez A.T."/>
            <person name="Otillar R."/>
            <person name="Spatafora J.W."/>
            <person name="Yadav J.S."/>
            <person name="Aerts A."/>
            <person name="Benoit I."/>
            <person name="Boyd A."/>
            <person name="Carlson A."/>
            <person name="Copeland A."/>
            <person name="Coutinho P.M."/>
            <person name="de Vries R.P."/>
            <person name="Ferreira P."/>
            <person name="Findley K."/>
            <person name="Foster B."/>
            <person name="Gaskell J."/>
            <person name="Glotzer D."/>
            <person name="Gorecki P."/>
            <person name="Heitman J."/>
            <person name="Hesse C."/>
            <person name="Hori C."/>
            <person name="Igarashi K."/>
            <person name="Jurgens J.A."/>
            <person name="Kallen N."/>
            <person name="Kersten P."/>
            <person name="Kohler A."/>
            <person name="Kuees U."/>
            <person name="Kumar T.K.A."/>
            <person name="Kuo A."/>
            <person name="LaButti K."/>
            <person name="Larrondo L.F."/>
            <person name="Lindquist E."/>
            <person name="Ling A."/>
            <person name="Lombard V."/>
            <person name="Lucas S."/>
            <person name="Lundell T."/>
            <person name="Martin R."/>
            <person name="McLaughlin D.J."/>
            <person name="Morgenstern I."/>
            <person name="Morin E."/>
            <person name="Murat C."/>
            <person name="Nagy L.G."/>
            <person name="Nolan M."/>
            <person name="Ohm R.A."/>
            <person name="Patyshakuliyeva A."/>
            <person name="Rokas A."/>
            <person name="Ruiz-Duenas F.J."/>
            <person name="Sabat G."/>
            <person name="Salamov A."/>
            <person name="Samejima M."/>
            <person name="Schmutz J."/>
            <person name="Slot J.C."/>
            <person name="St John F."/>
            <person name="Stenlid J."/>
            <person name="Sun H."/>
            <person name="Sun S."/>
            <person name="Syed K."/>
            <person name="Tsang A."/>
            <person name="Wiebenga A."/>
            <person name="Young D."/>
            <person name="Pisabarro A."/>
            <person name="Eastwood D.C."/>
            <person name="Martin F."/>
            <person name="Cullen D."/>
            <person name="Grigoriev I.V."/>
            <person name="Hibbett D.S."/>
        </authorList>
    </citation>
    <scope>NUCLEOTIDE SEQUENCE [LARGE SCALE GENOMIC DNA]</scope>
    <source>
        <strain evidence="2">RWD-64-598 SS2</strain>
    </source>
</reference>
<dbReference type="GeneID" id="19203439"/>
<organism evidence="1 2">
    <name type="scientific">Coniophora puteana (strain RWD-64-598)</name>
    <name type="common">Brown rot fungus</name>
    <dbReference type="NCBI Taxonomy" id="741705"/>
    <lineage>
        <taxon>Eukaryota</taxon>
        <taxon>Fungi</taxon>
        <taxon>Dikarya</taxon>
        <taxon>Basidiomycota</taxon>
        <taxon>Agaricomycotina</taxon>
        <taxon>Agaricomycetes</taxon>
        <taxon>Agaricomycetidae</taxon>
        <taxon>Boletales</taxon>
        <taxon>Coniophorineae</taxon>
        <taxon>Coniophoraceae</taxon>
        <taxon>Coniophora</taxon>
    </lineage>
</organism>
<proteinExistence type="predicted"/>
<evidence type="ECO:0000313" key="1">
    <source>
        <dbReference type="EMBL" id="EIW80075.1"/>
    </source>
</evidence>
<dbReference type="Proteomes" id="UP000053558">
    <property type="component" value="Unassembled WGS sequence"/>
</dbReference>
<comment type="caution">
    <text evidence="1">The sequence shown here is derived from an EMBL/GenBank/DDBJ whole genome shotgun (WGS) entry which is preliminary data.</text>
</comment>
<name>A0A5M3MMZ7_CONPW</name>
<protein>
    <submittedName>
        <fullName evidence="1">Uncharacterized protein</fullName>
    </submittedName>
</protein>
<evidence type="ECO:0000313" key="2">
    <source>
        <dbReference type="Proteomes" id="UP000053558"/>
    </source>
</evidence>
<sequence>MIGIKKYVLYLLIDKVDSFGAGGLHDRASVNFFGGHVAGSEPLTGSLRHCGPYVEHDKHHGRCLSRFLPVLQNLLHPSSMSTLYLGYVEVVFLSFRPTYMMVRKAACACAASR</sequence>
<dbReference type="AlphaFoldDB" id="A0A5M3MMZ7"/>
<dbReference type="RefSeq" id="XP_007770356.1">
    <property type="nucleotide sequence ID" value="XM_007772166.1"/>
</dbReference>